<evidence type="ECO:0000256" key="4">
    <source>
        <dbReference type="ARBA" id="ARBA00023136"/>
    </source>
</evidence>
<dbReference type="PhylomeDB" id="Q8EQF3"/>
<sequence>MKIFLTILFVFIILQRLIELIIASKNEQWMLAKGGVEIEPHQHKWFIMVHGLFFISIIVELILSNASIPELFILWFSLFIATQFVRIWSITSLGKYWNTKIIILPGSTLVKRGPYKYVKHPNYIIVGIELFVIPMMFGAYWTAVIFPFFHLILMSIRIPAEEKALTSLND</sequence>
<dbReference type="EMBL" id="BA000028">
    <property type="protein sequence ID" value="BAC13703.1"/>
    <property type="molecule type" value="Genomic_DNA"/>
</dbReference>
<dbReference type="GO" id="GO:0016020">
    <property type="term" value="C:membrane"/>
    <property type="evidence" value="ECO:0007669"/>
    <property type="project" value="UniProtKB-SubCell"/>
</dbReference>
<evidence type="ECO:0000313" key="7">
    <source>
        <dbReference type="Proteomes" id="UP000000822"/>
    </source>
</evidence>
<dbReference type="AlphaFoldDB" id="Q8EQF3"/>
<evidence type="ECO:0000256" key="5">
    <source>
        <dbReference type="SAM" id="Phobius"/>
    </source>
</evidence>
<dbReference type="HOGENOM" id="CLU_102515_0_0_9"/>
<reference evidence="6 7" key="2">
    <citation type="journal article" date="2002" name="Nucleic Acids Res.">
        <title>Genome sequence of Oceanobacillus iheyensis isolated from the Iheya Ridge and its unexpected adaptive capabilities to extreme environments.</title>
        <authorList>
            <person name="Takami H."/>
            <person name="Takaki Y."/>
            <person name="Uchiyama I."/>
        </authorList>
    </citation>
    <scope>NUCLEOTIDE SEQUENCE [LARGE SCALE GENOMIC DNA]</scope>
    <source>
        <strain evidence="7">DSM 14371 / CIP 107618 / JCM 11309 / KCTC 3954 / HTE831</strain>
    </source>
</reference>
<dbReference type="eggNOG" id="COG1755">
    <property type="taxonomic scope" value="Bacteria"/>
</dbReference>
<dbReference type="KEGG" id="oih:OB1747"/>
<dbReference type="OrthoDB" id="7203053at2"/>
<evidence type="ECO:0000256" key="2">
    <source>
        <dbReference type="ARBA" id="ARBA00022692"/>
    </source>
</evidence>
<feature type="transmembrane region" description="Helical" evidence="5">
    <location>
        <begin position="123"/>
        <end position="153"/>
    </location>
</feature>
<feature type="transmembrane region" description="Helical" evidence="5">
    <location>
        <begin position="71"/>
        <end position="90"/>
    </location>
</feature>
<keyword evidence="3 5" id="KW-1133">Transmembrane helix</keyword>
<reference evidence="6 7" key="1">
    <citation type="journal article" date="2001" name="FEMS Microbiol. Lett.">
        <title>Oceanobacillus iheyensis gen. nov., sp. nov., a deep-sea extremely halotolerant and alkaliphilic species isolated from a depth of 1050 m on the Iheya Ridge.</title>
        <authorList>
            <person name="Lu J."/>
            <person name="Nogi Y."/>
            <person name="Takami H."/>
        </authorList>
    </citation>
    <scope>NUCLEOTIDE SEQUENCE [LARGE SCALE GENOMIC DNA]</scope>
    <source>
        <strain evidence="7">DSM 14371 / CIP 107618 / JCM 11309 / KCTC 3954 / HTE831</strain>
    </source>
</reference>
<dbReference type="GO" id="GO:0004671">
    <property type="term" value="F:protein C-terminal S-isoprenylcysteine carboxyl O-methyltransferase activity"/>
    <property type="evidence" value="ECO:0007669"/>
    <property type="project" value="InterPro"/>
</dbReference>
<organism evidence="6 7">
    <name type="scientific">Oceanobacillus iheyensis (strain DSM 14371 / CIP 107618 / JCM 11309 / KCTC 3954 / HTE831)</name>
    <dbReference type="NCBI Taxonomy" id="221109"/>
    <lineage>
        <taxon>Bacteria</taxon>
        <taxon>Bacillati</taxon>
        <taxon>Bacillota</taxon>
        <taxon>Bacilli</taxon>
        <taxon>Bacillales</taxon>
        <taxon>Bacillaceae</taxon>
        <taxon>Oceanobacillus</taxon>
    </lineage>
</organism>
<dbReference type="PANTHER" id="PTHR43847">
    <property type="entry name" value="BLL3993 PROTEIN"/>
    <property type="match status" value="1"/>
</dbReference>
<proteinExistence type="predicted"/>
<dbReference type="PANTHER" id="PTHR43847:SF1">
    <property type="entry name" value="BLL3993 PROTEIN"/>
    <property type="match status" value="1"/>
</dbReference>
<comment type="subcellular location">
    <subcellularLocation>
        <location evidence="1">Membrane</location>
        <topology evidence="1">Multi-pass membrane protein</topology>
    </subcellularLocation>
</comment>
<dbReference type="Gene3D" id="1.20.120.1630">
    <property type="match status" value="1"/>
</dbReference>
<name>Q8EQF3_OCEIH</name>
<dbReference type="InterPro" id="IPR052527">
    <property type="entry name" value="Metal_cation-efflux_comp"/>
</dbReference>
<evidence type="ECO:0000313" key="6">
    <source>
        <dbReference type="EMBL" id="BAC13703.1"/>
    </source>
</evidence>
<accession>Q8EQF3</accession>
<keyword evidence="7" id="KW-1185">Reference proteome</keyword>
<gene>
    <name evidence="6" type="ordered locus">OB1747</name>
</gene>
<dbReference type="InterPro" id="IPR007269">
    <property type="entry name" value="ICMT_MeTrfase"/>
</dbReference>
<protein>
    <submittedName>
        <fullName evidence="6">Hypothetical conserved protein</fullName>
    </submittedName>
</protein>
<evidence type="ECO:0000256" key="1">
    <source>
        <dbReference type="ARBA" id="ARBA00004141"/>
    </source>
</evidence>
<dbReference type="Proteomes" id="UP000000822">
    <property type="component" value="Chromosome"/>
</dbReference>
<dbReference type="Pfam" id="PF04140">
    <property type="entry name" value="ICMT"/>
    <property type="match status" value="1"/>
</dbReference>
<evidence type="ECO:0000256" key="3">
    <source>
        <dbReference type="ARBA" id="ARBA00022989"/>
    </source>
</evidence>
<dbReference type="RefSeq" id="WP_011066146.1">
    <property type="nucleotide sequence ID" value="NC_004193.1"/>
</dbReference>
<dbReference type="STRING" id="221109.gene:10733987"/>
<feature type="transmembrane region" description="Helical" evidence="5">
    <location>
        <begin position="47"/>
        <end position="64"/>
    </location>
</feature>
<keyword evidence="4 5" id="KW-0472">Membrane</keyword>
<keyword evidence="2 5" id="KW-0812">Transmembrane</keyword>